<dbReference type="Proteomes" id="UP000009022">
    <property type="component" value="Unassembled WGS sequence"/>
</dbReference>
<evidence type="ECO:0000256" key="4">
    <source>
        <dbReference type="ARBA" id="ARBA00023136"/>
    </source>
</evidence>
<dbReference type="AlphaFoldDB" id="B3RRI3"/>
<evidence type="ECO:0000256" key="2">
    <source>
        <dbReference type="ARBA" id="ARBA00022692"/>
    </source>
</evidence>
<dbReference type="EMBL" id="DS985243">
    <property type="protein sequence ID" value="EDV26881.1"/>
    <property type="molecule type" value="Genomic_DNA"/>
</dbReference>
<sequence>SGRKLMLPALCYAINTTFAISALTDLNIPMYTVMKRLGLLMNLILSVILLSKIPSVMVCFSIALIITGCVVAGMHDLSSHIFGYVNALISVVSQSIYLTLVERAGARTEFSTSSILYLNTVNCLPFQILIAIITGEIYQATTNVLLFNVLLLIIQAVFFFAAGLGCLLNYSLFLCTTVNSALTTSIVGVIKGLVTTIIGFFTFGGVPATTFTVAGVSINMIGAILYTYAKYKDKLTSNKV</sequence>
<reference evidence="7 8" key="1">
    <citation type="journal article" date="2008" name="Nature">
        <title>The Trichoplax genome and the nature of placozoans.</title>
        <authorList>
            <person name="Srivastava M."/>
            <person name="Begovic E."/>
            <person name="Chapman J."/>
            <person name="Putnam N.H."/>
            <person name="Hellsten U."/>
            <person name="Kawashima T."/>
            <person name="Kuo A."/>
            <person name="Mitros T."/>
            <person name="Salamov A."/>
            <person name="Carpenter M.L."/>
            <person name="Signorovitch A.Y."/>
            <person name="Moreno M.A."/>
            <person name="Kamm K."/>
            <person name="Grimwood J."/>
            <person name="Schmutz J."/>
            <person name="Shapiro H."/>
            <person name="Grigoriev I.V."/>
            <person name="Buss L.W."/>
            <person name="Schierwater B."/>
            <person name="Dellaporta S.L."/>
            <person name="Rokhsar D.S."/>
        </authorList>
    </citation>
    <scope>NUCLEOTIDE SEQUENCE [LARGE SCALE GENOMIC DNA]</scope>
    <source>
        <strain evidence="7 8">Grell-BS-1999</strain>
    </source>
</reference>
<gene>
    <name evidence="7" type="ORF">TRIADDRAFT_22544</name>
</gene>
<evidence type="ECO:0000259" key="6">
    <source>
        <dbReference type="Pfam" id="PF03151"/>
    </source>
</evidence>
<comment type="subcellular location">
    <subcellularLocation>
        <location evidence="1">Membrane</location>
        <topology evidence="1">Multi-pass membrane protein</topology>
    </subcellularLocation>
</comment>
<proteinExistence type="predicted"/>
<dbReference type="GO" id="GO:0005794">
    <property type="term" value="C:Golgi apparatus"/>
    <property type="evidence" value="ECO:0000318"/>
    <property type="project" value="GO_Central"/>
</dbReference>
<evidence type="ECO:0000313" key="8">
    <source>
        <dbReference type="Proteomes" id="UP000009022"/>
    </source>
</evidence>
<dbReference type="SUPFAM" id="SSF103481">
    <property type="entry name" value="Multidrug resistance efflux transporter EmrE"/>
    <property type="match status" value="1"/>
</dbReference>
<feature type="transmembrane region" description="Helical" evidence="5">
    <location>
        <begin position="182"/>
        <end position="203"/>
    </location>
</feature>
<dbReference type="OrthoDB" id="417037at2759"/>
<dbReference type="eggNOG" id="KOG1444">
    <property type="taxonomic scope" value="Eukaryota"/>
</dbReference>
<dbReference type="GO" id="GO:0016020">
    <property type="term" value="C:membrane"/>
    <property type="evidence" value="ECO:0007669"/>
    <property type="project" value="UniProtKB-SubCell"/>
</dbReference>
<dbReference type="InterPro" id="IPR004853">
    <property type="entry name" value="Sugar_P_trans_dom"/>
</dbReference>
<dbReference type="PANTHER" id="PTHR11132">
    <property type="entry name" value="SOLUTE CARRIER FAMILY 35"/>
    <property type="match status" value="1"/>
</dbReference>
<name>B3RRI3_TRIAD</name>
<feature type="transmembrane region" description="Helical" evidence="5">
    <location>
        <begin position="209"/>
        <end position="229"/>
    </location>
</feature>
<organism evidence="7 8">
    <name type="scientific">Trichoplax adhaerens</name>
    <name type="common">Trichoplax reptans</name>
    <dbReference type="NCBI Taxonomy" id="10228"/>
    <lineage>
        <taxon>Eukaryota</taxon>
        <taxon>Metazoa</taxon>
        <taxon>Placozoa</taxon>
        <taxon>Uniplacotomia</taxon>
        <taxon>Trichoplacea</taxon>
        <taxon>Trichoplacidae</taxon>
        <taxon>Trichoplax</taxon>
    </lineage>
</organism>
<dbReference type="CTD" id="6751561"/>
<evidence type="ECO:0000256" key="1">
    <source>
        <dbReference type="ARBA" id="ARBA00004141"/>
    </source>
</evidence>
<feature type="non-terminal residue" evidence="7">
    <location>
        <position position="1"/>
    </location>
</feature>
<dbReference type="InParanoid" id="B3RRI3"/>
<feature type="transmembrane region" description="Helical" evidence="5">
    <location>
        <begin position="113"/>
        <end position="133"/>
    </location>
</feature>
<dbReference type="STRING" id="10228.B3RRI3"/>
<dbReference type="PhylomeDB" id="B3RRI3"/>
<dbReference type="HOGENOM" id="CLU_110287_0_0_1"/>
<dbReference type="FunCoup" id="B3RRI3">
    <property type="interactions" value="52"/>
</dbReference>
<protein>
    <recommendedName>
        <fullName evidence="6">Sugar phosphate transporter domain-containing protein</fullName>
    </recommendedName>
</protein>
<dbReference type="Pfam" id="PF03151">
    <property type="entry name" value="TPT"/>
    <property type="match status" value="1"/>
</dbReference>
<dbReference type="RefSeq" id="XP_002110877.1">
    <property type="nucleotide sequence ID" value="XM_002110841.1"/>
</dbReference>
<feature type="domain" description="Sugar phosphate transporter" evidence="6">
    <location>
        <begin position="4"/>
        <end position="226"/>
    </location>
</feature>
<dbReference type="GO" id="GO:0055085">
    <property type="term" value="P:transmembrane transport"/>
    <property type="evidence" value="ECO:0000318"/>
    <property type="project" value="GO_Central"/>
</dbReference>
<keyword evidence="8" id="KW-1185">Reference proteome</keyword>
<dbReference type="GeneID" id="6751561"/>
<dbReference type="OMA" id="NCIPIFG"/>
<keyword evidence="3 5" id="KW-1133">Transmembrane helix</keyword>
<dbReference type="InterPro" id="IPR050186">
    <property type="entry name" value="TPT_transporter"/>
</dbReference>
<evidence type="ECO:0000313" key="7">
    <source>
        <dbReference type="EMBL" id="EDV26881.1"/>
    </source>
</evidence>
<dbReference type="InterPro" id="IPR037185">
    <property type="entry name" value="EmrE-like"/>
</dbReference>
<feature type="transmembrane region" description="Helical" evidence="5">
    <location>
        <begin position="145"/>
        <end position="170"/>
    </location>
</feature>
<feature type="transmembrane region" description="Helical" evidence="5">
    <location>
        <begin position="81"/>
        <end position="101"/>
    </location>
</feature>
<accession>B3RRI3</accession>
<keyword evidence="2 5" id="KW-0812">Transmembrane</keyword>
<keyword evidence="4 5" id="KW-0472">Membrane</keyword>
<evidence type="ECO:0000256" key="5">
    <source>
        <dbReference type="SAM" id="Phobius"/>
    </source>
</evidence>
<evidence type="ECO:0000256" key="3">
    <source>
        <dbReference type="ARBA" id="ARBA00022989"/>
    </source>
</evidence>
<dbReference type="GO" id="GO:0015297">
    <property type="term" value="F:antiporter activity"/>
    <property type="evidence" value="ECO:0000318"/>
    <property type="project" value="GO_Central"/>
</dbReference>
<dbReference type="KEGG" id="tad:TRIADDRAFT_22544"/>